<comment type="function">
    <text evidence="1 9">Seems to be required for the assembly of the photosystem I complex.</text>
</comment>
<dbReference type="AlphaFoldDB" id="A0A951UPA8"/>
<proteinExistence type="inferred from homology"/>
<organism evidence="10 11">
    <name type="scientific">Drouetiella hepatica Uher 2000/2452</name>
    <dbReference type="NCBI Taxonomy" id="904376"/>
    <lineage>
        <taxon>Bacteria</taxon>
        <taxon>Bacillati</taxon>
        <taxon>Cyanobacteriota</taxon>
        <taxon>Cyanophyceae</taxon>
        <taxon>Oculatellales</taxon>
        <taxon>Oculatellaceae</taxon>
        <taxon>Drouetiella</taxon>
    </lineage>
</organism>
<evidence type="ECO:0000256" key="3">
    <source>
        <dbReference type="ARBA" id="ARBA00008198"/>
    </source>
</evidence>
<dbReference type="HAMAP" id="MF_00437">
    <property type="entry name" value="Ycf4"/>
    <property type="match status" value="1"/>
</dbReference>
<evidence type="ECO:0000313" key="10">
    <source>
        <dbReference type="EMBL" id="MBW4661115.1"/>
    </source>
</evidence>
<accession>A0A951UPA8</accession>
<evidence type="ECO:0000256" key="7">
    <source>
        <dbReference type="ARBA" id="ARBA00023078"/>
    </source>
</evidence>
<keyword evidence="5 9" id="KW-0812">Transmembrane</keyword>
<dbReference type="EMBL" id="JAHHHD010000030">
    <property type="protein sequence ID" value="MBW4661115.1"/>
    <property type="molecule type" value="Genomic_DNA"/>
</dbReference>
<comment type="subcellular location">
    <subcellularLocation>
        <location evidence="9">Cellular thylakoid membrane</location>
        <topology evidence="9">Multi-pass membrane protein</topology>
    </subcellularLocation>
    <subcellularLocation>
        <location evidence="2">Membrane</location>
        <topology evidence="2">Multi-pass membrane protein</topology>
    </subcellularLocation>
</comment>
<dbReference type="Proteomes" id="UP000757435">
    <property type="component" value="Unassembled WGS sequence"/>
</dbReference>
<dbReference type="NCBIfam" id="NF002712">
    <property type="entry name" value="PRK02542.1"/>
    <property type="match status" value="1"/>
</dbReference>
<dbReference type="Pfam" id="PF02392">
    <property type="entry name" value="Ycf4"/>
    <property type="match status" value="1"/>
</dbReference>
<evidence type="ECO:0000256" key="1">
    <source>
        <dbReference type="ARBA" id="ARBA00002862"/>
    </source>
</evidence>
<evidence type="ECO:0000313" key="11">
    <source>
        <dbReference type="Proteomes" id="UP000757435"/>
    </source>
</evidence>
<dbReference type="InterPro" id="IPR003359">
    <property type="entry name" value="PSI_Ycf4_assembly"/>
</dbReference>
<dbReference type="PANTHER" id="PTHR33288">
    <property type="match status" value="1"/>
</dbReference>
<dbReference type="GO" id="GO:0009522">
    <property type="term" value="C:photosystem I"/>
    <property type="evidence" value="ECO:0007669"/>
    <property type="project" value="InterPro"/>
</dbReference>
<evidence type="ECO:0000256" key="9">
    <source>
        <dbReference type="HAMAP-Rule" id="MF_00437"/>
    </source>
</evidence>
<comment type="similarity">
    <text evidence="3 9">Belongs to the Ycf4 family.</text>
</comment>
<reference evidence="10" key="2">
    <citation type="journal article" date="2022" name="Microbiol. Resour. Announc.">
        <title>Metagenome Sequencing to Explore Phylogenomics of Terrestrial Cyanobacteria.</title>
        <authorList>
            <person name="Ward R.D."/>
            <person name="Stajich J.E."/>
            <person name="Johansen J.R."/>
            <person name="Huntemann M."/>
            <person name="Clum A."/>
            <person name="Foster B."/>
            <person name="Foster B."/>
            <person name="Roux S."/>
            <person name="Palaniappan K."/>
            <person name="Varghese N."/>
            <person name="Mukherjee S."/>
            <person name="Reddy T.B.K."/>
            <person name="Daum C."/>
            <person name="Copeland A."/>
            <person name="Chen I.A."/>
            <person name="Ivanova N.N."/>
            <person name="Kyrpides N.C."/>
            <person name="Shapiro N."/>
            <person name="Eloe-Fadrosh E.A."/>
            <person name="Pietrasiak N."/>
        </authorList>
    </citation>
    <scope>NUCLEOTIDE SEQUENCE</scope>
    <source>
        <strain evidence="10">UHER 2000/2452</strain>
    </source>
</reference>
<protein>
    <recommendedName>
        <fullName evidence="9">Photosystem I assembly protein Ycf4</fullName>
    </recommendedName>
</protein>
<keyword evidence="7 9" id="KW-0793">Thylakoid</keyword>
<sequence length="193" mass="21153">MAAPIASDLSRPESNLVLRQQVLGSRRFSNFLWAAVSTLGGAGFLLAGLSSYFRINLLPFADPTQLIFIPQGIAMGFYGVAGLTLGLYLWLIMAWDIGGGYNEFDKNTGKATVFRWGFPGSDRKIELSYPLEDLQSIRVALKEGLNPKRSLYLKIKGRGEVPLTRVGQPMSLSDLENRGAELARFLGVPLEGL</sequence>
<gene>
    <name evidence="9" type="primary">ycf4</name>
    <name evidence="10" type="ORF">KME15_20765</name>
</gene>
<evidence type="ECO:0000256" key="8">
    <source>
        <dbReference type="ARBA" id="ARBA00023136"/>
    </source>
</evidence>
<feature type="transmembrane region" description="Helical" evidence="9">
    <location>
        <begin position="31"/>
        <end position="55"/>
    </location>
</feature>
<evidence type="ECO:0000256" key="4">
    <source>
        <dbReference type="ARBA" id="ARBA00022531"/>
    </source>
</evidence>
<dbReference type="GO" id="GO:0015979">
    <property type="term" value="P:photosynthesis"/>
    <property type="evidence" value="ECO:0007669"/>
    <property type="project" value="UniProtKB-UniRule"/>
</dbReference>
<reference evidence="10" key="1">
    <citation type="submission" date="2021-05" db="EMBL/GenBank/DDBJ databases">
        <authorList>
            <person name="Pietrasiak N."/>
            <person name="Ward R."/>
            <person name="Stajich J.E."/>
            <person name="Kurbessoian T."/>
        </authorList>
    </citation>
    <scope>NUCLEOTIDE SEQUENCE</scope>
    <source>
        <strain evidence="10">UHER 2000/2452</strain>
    </source>
</reference>
<dbReference type="PANTHER" id="PTHR33288:SF4">
    <property type="entry name" value="PHOTOSYSTEM I ASSEMBLY PROTEIN YCF4"/>
    <property type="match status" value="1"/>
</dbReference>
<keyword evidence="4 9" id="KW-0602">Photosynthesis</keyword>
<comment type="caution">
    <text evidence="10">The sequence shown here is derived from an EMBL/GenBank/DDBJ whole genome shotgun (WGS) entry which is preliminary data.</text>
</comment>
<evidence type="ECO:0000256" key="5">
    <source>
        <dbReference type="ARBA" id="ARBA00022692"/>
    </source>
</evidence>
<evidence type="ECO:0000256" key="6">
    <source>
        <dbReference type="ARBA" id="ARBA00022989"/>
    </source>
</evidence>
<name>A0A951UPA8_9CYAN</name>
<keyword evidence="8 9" id="KW-0472">Membrane</keyword>
<evidence type="ECO:0000256" key="2">
    <source>
        <dbReference type="ARBA" id="ARBA00004141"/>
    </source>
</evidence>
<keyword evidence="6 9" id="KW-1133">Transmembrane helix</keyword>
<feature type="transmembrane region" description="Helical" evidence="9">
    <location>
        <begin position="67"/>
        <end position="91"/>
    </location>
</feature>
<dbReference type="GO" id="GO:0031676">
    <property type="term" value="C:plasma membrane-derived thylakoid membrane"/>
    <property type="evidence" value="ECO:0007669"/>
    <property type="project" value="UniProtKB-SubCell"/>
</dbReference>